<dbReference type="InterPro" id="IPR000873">
    <property type="entry name" value="AMP-dep_synth/lig_dom"/>
</dbReference>
<reference evidence="3 4" key="1">
    <citation type="submission" date="2020-09" db="EMBL/GenBank/DDBJ databases">
        <title>Diversity and distribution of actinomycetes associated with coral in the coast of Hainan.</title>
        <authorList>
            <person name="Li F."/>
        </authorList>
    </citation>
    <scope>NUCLEOTIDE SEQUENCE [LARGE SCALE GENOMIC DNA]</scope>
    <source>
        <strain evidence="3 4">HNM0947</strain>
    </source>
</reference>
<dbReference type="InterPro" id="IPR045851">
    <property type="entry name" value="AMP-bd_C_sf"/>
</dbReference>
<evidence type="ECO:0000259" key="1">
    <source>
        <dbReference type="Pfam" id="PF00501"/>
    </source>
</evidence>
<dbReference type="Gene3D" id="3.30.300.30">
    <property type="match status" value="1"/>
</dbReference>
<dbReference type="InterPro" id="IPR042099">
    <property type="entry name" value="ANL_N_sf"/>
</dbReference>
<dbReference type="SUPFAM" id="SSF56801">
    <property type="entry name" value="Acetyl-CoA synthetase-like"/>
    <property type="match status" value="1"/>
</dbReference>
<accession>A0ABR9P362</accession>
<sequence length="531" mass="56949">MTPVSHHGPARATGHLCLPVVLESFARRTSSERPALVFRGRATSFRDLDERVNRLAAALQGLGVGHGDRVAVLMQNRPQVVETWFAVQRLGAIAVPVNTRFVVREVAHVLADSGAAVLAVDPSLADHGITACAQVVTAPRILCATDHPDDEVPVGTVHMERAMQRAGPGPAPVEVSEHDPAFLMYTSGTTGRPKGAVLTHLGLFMTTVNTGDERRPLPEDRTLVSVPLFHIAAVNSVVNALLTGGCALIAEPGPFDPASTADTLERDRITACFMVPTQWQLLCDLPGIRERDIPLRYITWGAAPASRETLRALYATFPEAQVLSAFGQTETCGSTTMLRGEDALRKIGSVGRPLRFVEARIVDDTMRDVPTGAVGEIVYRGPTVMRGYWNAPEATAEAFHGGWFHSGDLCREDADGFVYVVDRKKDMIVSGGENIYPAELEAVLAEHPGVREAAVVGVPDPVWGETPVAYVVAGADGGSGAGGDAPPSAGELVDLCRENLASYKKPREVVFLDALPRTASGKVQKFRLRDR</sequence>
<evidence type="ECO:0000313" key="4">
    <source>
        <dbReference type="Proteomes" id="UP000806528"/>
    </source>
</evidence>
<dbReference type="Pfam" id="PF00501">
    <property type="entry name" value="AMP-binding"/>
    <property type="match status" value="1"/>
</dbReference>
<dbReference type="PANTHER" id="PTHR43767:SF1">
    <property type="entry name" value="NONRIBOSOMAL PEPTIDE SYNTHASE PES1 (EUROFUNG)-RELATED"/>
    <property type="match status" value="1"/>
</dbReference>
<comment type="caution">
    <text evidence="3">The sequence shown here is derived from an EMBL/GenBank/DDBJ whole genome shotgun (WGS) entry which is preliminary data.</text>
</comment>
<feature type="domain" description="AMP-dependent synthetase/ligase" evidence="1">
    <location>
        <begin position="23"/>
        <end position="389"/>
    </location>
</feature>
<proteinExistence type="predicted"/>
<dbReference type="InterPro" id="IPR020845">
    <property type="entry name" value="AMP-binding_CS"/>
</dbReference>
<gene>
    <name evidence="3" type="ORF">IDM40_06080</name>
</gene>
<dbReference type="Proteomes" id="UP000806528">
    <property type="component" value="Unassembled WGS sequence"/>
</dbReference>
<evidence type="ECO:0000259" key="2">
    <source>
        <dbReference type="Pfam" id="PF13193"/>
    </source>
</evidence>
<protein>
    <submittedName>
        <fullName evidence="3">AMP-binding protein</fullName>
    </submittedName>
</protein>
<dbReference type="InterPro" id="IPR050237">
    <property type="entry name" value="ATP-dep_AMP-bd_enzyme"/>
</dbReference>
<dbReference type="CDD" id="cd17631">
    <property type="entry name" value="FACL_FadD13-like"/>
    <property type="match status" value="1"/>
</dbReference>
<dbReference type="RefSeq" id="WP_193120912.1">
    <property type="nucleotide sequence ID" value="NZ_JADBGI010000004.1"/>
</dbReference>
<evidence type="ECO:0000313" key="3">
    <source>
        <dbReference type="EMBL" id="MBE2998274.1"/>
    </source>
</evidence>
<dbReference type="InterPro" id="IPR025110">
    <property type="entry name" value="AMP-bd_C"/>
</dbReference>
<dbReference type="PANTHER" id="PTHR43767">
    <property type="entry name" value="LONG-CHAIN-FATTY-ACID--COA LIGASE"/>
    <property type="match status" value="1"/>
</dbReference>
<dbReference type="EMBL" id="JADBGI010000004">
    <property type="protein sequence ID" value="MBE2998274.1"/>
    <property type="molecule type" value="Genomic_DNA"/>
</dbReference>
<organism evidence="3 4">
    <name type="scientific">Nocardiopsis coralli</name>
    <dbReference type="NCBI Taxonomy" id="2772213"/>
    <lineage>
        <taxon>Bacteria</taxon>
        <taxon>Bacillati</taxon>
        <taxon>Actinomycetota</taxon>
        <taxon>Actinomycetes</taxon>
        <taxon>Streptosporangiales</taxon>
        <taxon>Nocardiopsidaceae</taxon>
        <taxon>Nocardiopsis</taxon>
    </lineage>
</organism>
<dbReference type="Pfam" id="PF13193">
    <property type="entry name" value="AMP-binding_C"/>
    <property type="match status" value="1"/>
</dbReference>
<dbReference type="PROSITE" id="PS00455">
    <property type="entry name" value="AMP_BINDING"/>
    <property type="match status" value="1"/>
</dbReference>
<dbReference type="Gene3D" id="3.40.50.12780">
    <property type="entry name" value="N-terminal domain of ligase-like"/>
    <property type="match status" value="1"/>
</dbReference>
<feature type="domain" description="AMP-binding enzyme C-terminal" evidence="2">
    <location>
        <begin position="439"/>
        <end position="522"/>
    </location>
</feature>
<name>A0ABR9P362_9ACTN</name>
<keyword evidence="4" id="KW-1185">Reference proteome</keyword>